<evidence type="ECO:0000313" key="2">
    <source>
        <dbReference type="Proteomes" id="UP000008707"/>
    </source>
</evidence>
<name>A0A1R4A453_HALED</name>
<organism evidence="1 2">
    <name type="scientific">Halomonas elongata (strain ATCC 33173 / DSM 2581 / NBRC 15536 / NCIMB 2198 / 1H9)</name>
    <dbReference type="NCBI Taxonomy" id="768066"/>
    <lineage>
        <taxon>Bacteria</taxon>
        <taxon>Pseudomonadati</taxon>
        <taxon>Pseudomonadota</taxon>
        <taxon>Gammaproteobacteria</taxon>
        <taxon>Oceanospirillales</taxon>
        <taxon>Halomonadaceae</taxon>
        <taxon>Halomonas</taxon>
    </lineage>
</organism>
<dbReference type="EMBL" id="FN869568">
    <property type="protein sequence ID" value="SJK83735.1"/>
    <property type="molecule type" value="Genomic_DNA"/>
</dbReference>
<dbReference type="KEGG" id="hel:HELO_1348A"/>
<protein>
    <submittedName>
        <fullName evidence="1">Uncharacterized protein</fullName>
    </submittedName>
</protein>
<gene>
    <name evidence="1" type="ORF">HELO_1348A</name>
</gene>
<evidence type="ECO:0000313" key="1">
    <source>
        <dbReference type="EMBL" id="SJK83735.1"/>
    </source>
</evidence>
<dbReference type="AlphaFoldDB" id="A0A1R4A453"/>
<sequence length="109" mass="13231">MMAIRYDLWLDPENVARHHAVEADLERYFMERFADYPHIRLFGEDPYDYDAPFNRLYDVLMARAVDYCDRYWRYAPTPEQLNRTFFRAVGRSNKFIRDDNDGDPTRHDA</sequence>
<proteinExistence type="predicted"/>
<reference evidence="2" key="1">
    <citation type="journal article" date="2011" name="Environ. Microbiol.">
        <title>A blueprint of ectoine metabolism from the genome of the industrial producer Halomonas elongata DSM 2581(T).</title>
        <authorList>
            <person name="Schwibbert K."/>
            <person name="Marin-Sanguino A."/>
            <person name="Bagyan I."/>
            <person name="Heidrich G."/>
            <person name="Lentzen G."/>
            <person name="Seitz H."/>
            <person name="Rampp M."/>
            <person name="Schuster S.C."/>
            <person name="Klenk H.P."/>
            <person name="Pfeiffer F."/>
            <person name="Oesterhelt D."/>
            <person name="Kunte H.J."/>
        </authorList>
    </citation>
    <scope>NUCLEOTIDE SEQUENCE [LARGE SCALE GENOMIC DNA]</scope>
    <source>
        <strain evidence="2">ATCC 33173 / DSM 2581 / NBRC 15536 / NCIMB 2198 / 1H9</strain>
    </source>
</reference>
<dbReference type="Proteomes" id="UP000008707">
    <property type="component" value="Chromosome"/>
</dbReference>
<accession>A0A1R4A453</accession>